<evidence type="ECO:0000313" key="1">
    <source>
        <dbReference type="EMBL" id="TDD42844.1"/>
    </source>
</evidence>
<sequence>MFWIQLSMFVLFNLLILAMLTTQIPARAIAFTATGQHAGGGEGDYTVWRLIADIEAENAESRNAGHNRAAGHEFPEIPMGFPFPTICPDGSACAVRPAGKHHHRADH</sequence>
<organism evidence="1 2">
    <name type="scientific">Saccharopolyspora elongata</name>
    <dbReference type="NCBI Taxonomy" id="2530387"/>
    <lineage>
        <taxon>Bacteria</taxon>
        <taxon>Bacillati</taxon>
        <taxon>Actinomycetota</taxon>
        <taxon>Actinomycetes</taxon>
        <taxon>Pseudonocardiales</taxon>
        <taxon>Pseudonocardiaceae</taxon>
        <taxon>Saccharopolyspora</taxon>
    </lineage>
</organism>
<dbReference type="EMBL" id="SMKW01000044">
    <property type="protein sequence ID" value="TDD42844.1"/>
    <property type="molecule type" value="Genomic_DNA"/>
</dbReference>
<dbReference type="Proteomes" id="UP000294947">
    <property type="component" value="Unassembled WGS sequence"/>
</dbReference>
<name>A0A4R4YFV5_9PSEU</name>
<protein>
    <submittedName>
        <fullName evidence="1">Uncharacterized protein</fullName>
    </submittedName>
</protein>
<accession>A0A4R4YFV5</accession>
<proteinExistence type="predicted"/>
<dbReference type="AlphaFoldDB" id="A0A4R4YFV5"/>
<comment type="caution">
    <text evidence="1">The sequence shown here is derived from an EMBL/GenBank/DDBJ whole genome shotgun (WGS) entry which is preliminary data.</text>
</comment>
<dbReference type="OrthoDB" id="3692437at2"/>
<evidence type="ECO:0000313" key="2">
    <source>
        <dbReference type="Proteomes" id="UP000294947"/>
    </source>
</evidence>
<keyword evidence="2" id="KW-1185">Reference proteome</keyword>
<gene>
    <name evidence="1" type="ORF">E1288_28265</name>
</gene>
<reference evidence="1 2" key="1">
    <citation type="submission" date="2019-03" db="EMBL/GenBank/DDBJ databases">
        <title>Draft genome sequences of novel Actinobacteria.</title>
        <authorList>
            <person name="Sahin N."/>
            <person name="Ay H."/>
            <person name="Saygin H."/>
        </authorList>
    </citation>
    <scope>NUCLEOTIDE SEQUENCE [LARGE SCALE GENOMIC DNA]</scope>
    <source>
        <strain evidence="1 2">7K502</strain>
    </source>
</reference>